<dbReference type="KEGG" id="apre:CNX65_14910"/>
<accession>A0A290Z631</accession>
<dbReference type="AlphaFoldDB" id="A0A290Z631"/>
<dbReference type="EMBL" id="CP023445">
    <property type="protein sequence ID" value="ATE54423.1"/>
    <property type="molecule type" value="Genomic_DNA"/>
</dbReference>
<dbReference type="GO" id="GO:0016740">
    <property type="term" value="F:transferase activity"/>
    <property type="evidence" value="ECO:0007669"/>
    <property type="project" value="UniProtKB-KW"/>
</dbReference>
<proteinExistence type="predicted"/>
<keyword evidence="2" id="KW-1185">Reference proteome</keyword>
<organism evidence="1 2">
    <name type="scientific">Actinosynnema pretiosum</name>
    <dbReference type="NCBI Taxonomy" id="42197"/>
    <lineage>
        <taxon>Bacteria</taxon>
        <taxon>Bacillati</taxon>
        <taxon>Actinomycetota</taxon>
        <taxon>Actinomycetes</taxon>
        <taxon>Pseudonocardiales</taxon>
        <taxon>Pseudonocardiaceae</taxon>
        <taxon>Actinosynnema</taxon>
    </lineage>
</organism>
<dbReference type="RefSeq" id="WP_096493553.1">
    <property type="nucleotide sequence ID" value="NZ_CP023445.1"/>
</dbReference>
<sequence>MRAEPRPRTGPTAPGGGLVFRAWRAEDAEAALALYGGDGGGRGLSPRVGSVPDLAAMRLLLAGWIAEGGSLESPAGRWAVQRVADGRVVGGAALLPLPPGGEDWEVDWLPEPGARDTAGCVGSLAAWAFGHGVTEVFSVVRLAGRGVASAEDAADDVVGDVVGDRDGMGWVGETGKYFGQGTRVFRLRPGDLDPTARG</sequence>
<evidence type="ECO:0000313" key="1">
    <source>
        <dbReference type="EMBL" id="ATE54423.1"/>
    </source>
</evidence>
<dbReference type="Gene3D" id="3.40.630.30">
    <property type="match status" value="1"/>
</dbReference>
<dbReference type="Proteomes" id="UP000218505">
    <property type="component" value="Chromosome"/>
</dbReference>
<reference evidence="1" key="1">
    <citation type="submission" date="2017-09" db="EMBL/GenBank/DDBJ databases">
        <title>Complete Genome Sequence of ansamitocin-producing Bacterium Actinosynnema pretiosum X47.</title>
        <authorList>
            <person name="Cao G."/>
            <person name="Zong G."/>
            <person name="Zhong C."/>
            <person name="Fu J."/>
        </authorList>
    </citation>
    <scope>NUCLEOTIDE SEQUENCE [LARGE SCALE GENOMIC DNA]</scope>
    <source>
        <strain evidence="1">X47</strain>
    </source>
</reference>
<name>A0A290Z631_9PSEU</name>
<gene>
    <name evidence="1" type="ORF">CNX65_14910</name>
</gene>
<dbReference type="InterPro" id="IPR016181">
    <property type="entry name" value="Acyl_CoA_acyltransferase"/>
</dbReference>
<dbReference type="SUPFAM" id="SSF55729">
    <property type="entry name" value="Acyl-CoA N-acyltransferases (Nat)"/>
    <property type="match status" value="1"/>
</dbReference>
<evidence type="ECO:0000313" key="2">
    <source>
        <dbReference type="Proteomes" id="UP000218505"/>
    </source>
</evidence>
<protein>
    <submittedName>
        <fullName evidence="1">GNAT family N-acetyltransferase</fullName>
    </submittedName>
</protein>